<accession>A0A4V1J3U9</accession>
<proteinExistence type="inferred from homology"/>
<evidence type="ECO:0000259" key="6">
    <source>
        <dbReference type="PROSITE" id="PS50072"/>
    </source>
</evidence>
<dbReference type="GO" id="GO:0006457">
    <property type="term" value="P:protein folding"/>
    <property type="evidence" value="ECO:0007669"/>
    <property type="project" value="InterPro"/>
</dbReference>
<evidence type="ECO:0000313" key="7">
    <source>
        <dbReference type="EMBL" id="RKP33319.1"/>
    </source>
</evidence>
<organism evidence="7 8">
    <name type="scientific">Dimargaris cristalligena</name>
    <dbReference type="NCBI Taxonomy" id="215637"/>
    <lineage>
        <taxon>Eukaryota</taxon>
        <taxon>Fungi</taxon>
        <taxon>Fungi incertae sedis</taxon>
        <taxon>Zoopagomycota</taxon>
        <taxon>Kickxellomycotina</taxon>
        <taxon>Dimargaritomycetes</taxon>
        <taxon>Dimargaritales</taxon>
        <taxon>Dimargaritaceae</taxon>
        <taxon>Dimargaris</taxon>
    </lineage>
</organism>
<dbReference type="GO" id="GO:0016018">
    <property type="term" value="F:cyclosporin A binding"/>
    <property type="evidence" value="ECO:0007669"/>
    <property type="project" value="TreeGrafter"/>
</dbReference>
<dbReference type="PRINTS" id="PR00153">
    <property type="entry name" value="CSAPPISMRASE"/>
</dbReference>
<evidence type="ECO:0000256" key="4">
    <source>
        <dbReference type="ARBA" id="ARBA00023235"/>
    </source>
</evidence>
<dbReference type="PROSITE" id="PS50072">
    <property type="entry name" value="CSA_PPIASE_2"/>
    <property type="match status" value="1"/>
</dbReference>
<feature type="domain" description="PPIase cyclophilin-type" evidence="6">
    <location>
        <begin position="11"/>
        <end position="176"/>
    </location>
</feature>
<reference evidence="8" key="1">
    <citation type="journal article" date="2018" name="Nat. Microbiol.">
        <title>Leveraging single-cell genomics to expand the fungal tree of life.</title>
        <authorList>
            <person name="Ahrendt S.R."/>
            <person name="Quandt C.A."/>
            <person name="Ciobanu D."/>
            <person name="Clum A."/>
            <person name="Salamov A."/>
            <person name="Andreopoulos B."/>
            <person name="Cheng J.F."/>
            <person name="Woyke T."/>
            <person name="Pelin A."/>
            <person name="Henrissat B."/>
            <person name="Reynolds N.K."/>
            <person name="Benny G.L."/>
            <person name="Smith M.E."/>
            <person name="James T.Y."/>
            <person name="Grigoriev I.V."/>
        </authorList>
    </citation>
    <scope>NUCLEOTIDE SEQUENCE [LARGE SCALE GENOMIC DNA]</scope>
    <source>
        <strain evidence="8">RSA 468</strain>
    </source>
</reference>
<dbReference type="STRING" id="215637.A0A4V1J3U9"/>
<keyword evidence="4 5" id="KW-0413">Isomerase</keyword>
<sequence length="198" mass="22281">MATPAILPRVFFDIDLDGQRLGRIVFELFVRDAPQTAENFRCLCTGERGMGPSSQMPLHYKGSIFHRIIKGFMLQGGDFVRRNGKGGESIYGATFPDENLKRQHDEDGLLSMANRGPNTNSSQFFITVRPTPHLDGKHVVFGRVILGMDIVHHLESVPVDEKDRPTGIVMISHCGELELRLPPHLQRKLACNYLLYLP</sequence>
<dbReference type="SUPFAM" id="SSF50891">
    <property type="entry name" value="Cyclophilin-like"/>
    <property type="match status" value="1"/>
</dbReference>
<dbReference type="GO" id="GO:0003755">
    <property type="term" value="F:peptidyl-prolyl cis-trans isomerase activity"/>
    <property type="evidence" value="ECO:0007669"/>
    <property type="project" value="UniProtKB-UniRule"/>
</dbReference>
<comment type="similarity">
    <text evidence="5">Belongs to the cyclophilin-type PPIase family.</text>
</comment>
<dbReference type="EMBL" id="ML004039">
    <property type="protein sequence ID" value="RKP33319.1"/>
    <property type="molecule type" value="Genomic_DNA"/>
</dbReference>
<evidence type="ECO:0000256" key="2">
    <source>
        <dbReference type="ARBA" id="ARBA00002388"/>
    </source>
</evidence>
<comment type="function">
    <text evidence="2 5">PPIases accelerate the folding of proteins. It catalyzes the cis-trans isomerization of proline imidic peptide bonds in oligopeptides.</text>
</comment>
<dbReference type="InterPro" id="IPR029000">
    <property type="entry name" value="Cyclophilin-like_dom_sf"/>
</dbReference>
<evidence type="ECO:0000256" key="5">
    <source>
        <dbReference type="RuleBase" id="RU363019"/>
    </source>
</evidence>
<dbReference type="Gene3D" id="2.40.100.10">
    <property type="entry name" value="Cyclophilin-like"/>
    <property type="match status" value="1"/>
</dbReference>
<name>A0A4V1J3U9_9FUNG</name>
<dbReference type="EC" id="5.2.1.8" evidence="5"/>
<dbReference type="PIRSF" id="PIRSF001467">
    <property type="entry name" value="Peptidylpro_ismrse"/>
    <property type="match status" value="1"/>
</dbReference>
<dbReference type="FunFam" id="2.40.100.10:FF:000022">
    <property type="entry name" value="Peptidyl-prolyl cis-trans isomerase CYP95"/>
    <property type="match status" value="1"/>
</dbReference>
<dbReference type="InterPro" id="IPR024936">
    <property type="entry name" value="Cyclophilin-type_PPIase"/>
</dbReference>
<dbReference type="PANTHER" id="PTHR11071:SF561">
    <property type="entry name" value="PEPTIDYL-PROLYL CIS-TRANS ISOMERASE D-RELATED"/>
    <property type="match status" value="1"/>
</dbReference>
<dbReference type="InterPro" id="IPR002130">
    <property type="entry name" value="Cyclophilin-type_PPIase_dom"/>
</dbReference>
<dbReference type="InterPro" id="IPR020892">
    <property type="entry name" value="Cyclophilin-type_PPIase_CS"/>
</dbReference>
<dbReference type="PROSITE" id="PS00170">
    <property type="entry name" value="CSA_PPIASE_1"/>
    <property type="match status" value="1"/>
</dbReference>
<evidence type="ECO:0000313" key="8">
    <source>
        <dbReference type="Proteomes" id="UP000268162"/>
    </source>
</evidence>
<keyword evidence="3 5" id="KW-0697">Rotamase</keyword>
<evidence type="ECO:0000256" key="1">
    <source>
        <dbReference type="ARBA" id="ARBA00000971"/>
    </source>
</evidence>
<dbReference type="AlphaFoldDB" id="A0A4V1J3U9"/>
<keyword evidence="8" id="KW-1185">Reference proteome</keyword>
<comment type="catalytic activity">
    <reaction evidence="1 5">
        <text>[protein]-peptidylproline (omega=180) = [protein]-peptidylproline (omega=0)</text>
        <dbReference type="Rhea" id="RHEA:16237"/>
        <dbReference type="Rhea" id="RHEA-COMP:10747"/>
        <dbReference type="Rhea" id="RHEA-COMP:10748"/>
        <dbReference type="ChEBI" id="CHEBI:83833"/>
        <dbReference type="ChEBI" id="CHEBI:83834"/>
        <dbReference type="EC" id="5.2.1.8"/>
    </reaction>
</comment>
<evidence type="ECO:0000256" key="3">
    <source>
        <dbReference type="ARBA" id="ARBA00023110"/>
    </source>
</evidence>
<dbReference type="GO" id="GO:0005737">
    <property type="term" value="C:cytoplasm"/>
    <property type="evidence" value="ECO:0007669"/>
    <property type="project" value="TreeGrafter"/>
</dbReference>
<gene>
    <name evidence="7" type="ORF">BJ085DRAFT_23260</name>
</gene>
<dbReference type="PANTHER" id="PTHR11071">
    <property type="entry name" value="PEPTIDYL-PROLYL CIS-TRANS ISOMERASE"/>
    <property type="match status" value="1"/>
</dbReference>
<protein>
    <recommendedName>
        <fullName evidence="5">Peptidyl-prolyl cis-trans isomerase</fullName>
        <shortName evidence="5">PPIase</shortName>
        <ecNumber evidence="5">5.2.1.8</ecNumber>
    </recommendedName>
</protein>
<dbReference type="Pfam" id="PF00160">
    <property type="entry name" value="Pro_isomerase"/>
    <property type="match status" value="1"/>
</dbReference>
<dbReference type="Proteomes" id="UP000268162">
    <property type="component" value="Unassembled WGS sequence"/>
</dbReference>